<dbReference type="InterPro" id="IPR042089">
    <property type="entry name" value="Peptidase_M13_dom_2"/>
</dbReference>
<dbReference type="Pfam" id="PF01431">
    <property type="entry name" value="Peptidase_M13"/>
    <property type="match status" value="2"/>
</dbReference>
<dbReference type="Pfam" id="PF05649">
    <property type="entry name" value="Peptidase_M13_N"/>
    <property type="match status" value="1"/>
</dbReference>
<evidence type="ECO:0000256" key="7">
    <source>
        <dbReference type="ARBA" id="ARBA00023049"/>
    </source>
</evidence>
<evidence type="ECO:0000313" key="12">
    <source>
        <dbReference type="EMBL" id="MXV00709.1"/>
    </source>
</evidence>
<dbReference type="AlphaFoldDB" id="A0A6B0VHH9"/>
<comment type="similarity">
    <text evidence="2">Belongs to the peptidase M13 family.</text>
</comment>
<organism evidence="12">
    <name type="scientific">Ixodes ricinus</name>
    <name type="common">Common tick</name>
    <name type="synonym">Acarus ricinus</name>
    <dbReference type="NCBI Taxonomy" id="34613"/>
    <lineage>
        <taxon>Eukaryota</taxon>
        <taxon>Metazoa</taxon>
        <taxon>Ecdysozoa</taxon>
        <taxon>Arthropoda</taxon>
        <taxon>Chelicerata</taxon>
        <taxon>Arachnida</taxon>
        <taxon>Acari</taxon>
        <taxon>Parasitiformes</taxon>
        <taxon>Ixodida</taxon>
        <taxon>Ixodoidea</taxon>
        <taxon>Ixodidae</taxon>
        <taxon>Ixodinae</taxon>
        <taxon>Ixodes</taxon>
    </lineage>
</organism>
<feature type="region of interest" description="Disordered" evidence="8">
    <location>
        <begin position="193"/>
        <end position="212"/>
    </location>
</feature>
<keyword evidence="6" id="KW-0862">Zinc</keyword>
<evidence type="ECO:0000259" key="11">
    <source>
        <dbReference type="Pfam" id="PF05649"/>
    </source>
</evidence>
<keyword evidence="9" id="KW-0812">Transmembrane</keyword>
<dbReference type="InterPro" id="IPR024079">
    <property type="entry name" value="MetalloPept_cat_dom_sf"/>
</dbReference>
<name>A0A6B0VHH9_IXORI</name>
<protein>
    <submittedName>
        <fullName evidence="12">Putative peptidase family m13 includes neprilysin and endothelin-converting enzyme i</fullName>
    </submittedName>
</protein>
<feature type="domain" description="Peptidase M13 C-terminal" evidence="10">
    <location>
        <begin position="740"/>
        <end position="828"/>
    </location>
</feature>
<sequence>MKQGEERSEQTQHKVIWECALLFFSISSMQRRIKDSTVDHGLTAQEKVKPKRKYKRFQNTLQRMQRGTDAKTTVKSRMASASTMATLESALTSTTCWNRGYDRYKCSFLWDNAPGRMDVRPCATNTSRRTKKAEEKSRWKKCTKSSCKCGGCCALITLWNVCKCSVFVIALLAISATLVFFYWKNAHSTNAKSETRTTTSTAGDNASSHPPKRAKEMVVRLYLQSVNTQKDPCRDFYSYVCNGFGHPRKTNVIESANSWVSRKVHKKFLEVSATGEHRKSARHKARRFYDSCVSRTLRINKKGNRDALISFMKKAKLSLKDEYTCDLLDRALMLVLRYNIQVFFGLGVASRGLSADDDKLTVLHLIPSTEMARWRGIRWRYVANEGEYNHLVREILQASTTVNANETDGLISAVKAAEAKIFDIWSTELSPDYADLARHYAENWTIPLNKHSNGRLIGNYAVNFLTKEFLVFYKTVSNLSSFEAKVYLIWEVGRQLASISGLLHIESKSQTKDFCYVTTMNLYKDAVVLPFMISVMDRNRVSGIQAMAKNIQDHIVTSIRRLHYPNSSDTKVELTKIVKTLRFNFGYPFTNKDSSKIINQHFKSYTNIRGPFLASFLAASKAYAFQFIRAVTRKARKPSYPDFDSVSIGSFYQAPNTMHVTAASMLAPLFHSQDSPEINYGALGSILSHEVVRSFIGGGKIAEGNEVLLDWTRNIAVANLSCHADSWATRDAKWRLFLYDSMASQALFKAYKAAASRSLVRVGGLEDFTRDQLFFISRCFYTCASKPHTRGAKSLEQRRCNFAVRNMPQFARAFRCRDEAPLNPKQRCIGFGRSCVSTEYFGAILRSFI</sequence>
<dbReference type="EMBL" id="GIFC01018625">
    <property type="protein sequence ID" value="MXV00709.1"/>
    <property type="molecule type" value="Transcribed_RNA"/>
</dbReference>
<evidence type="ECO:0000256" key="3">
    <source>
        <dbReference type="ARBA" id="ARBA00022670"/>
    </source>
</evidence>
<accession>A0A6B0VHH9</accession>
<dbReference type="GO" id="GO:0005886">
    <property type="term" value="C:plasma membrane"/>
    <property type="evidence" value="ECO:0007669"/>
    <property type="project" value="TreeGrafter"/>
</dbReference>
<dbReference type="PANTHER" id="PTHR11733">
    <property type="entry name" value="ZINC METALLOPROTEASE FAMILY M13 NEPRILYSIN-RELATED"/>
    <property type="match status" value="1"/>
</dbReference>
<dbReference type="InterPro" id="IPR018497">
    <property type="entry name" value="Peptidase_M13_C"/>
</dbReference>
<dbReference type="Gene3D" id="3.40.390.10">
    <property type="entry name" value="Collagenase (Catalytic Domain)"/>
    <property type="match status" value="1"/>
</dbReference>
<evidence type="ECO:0000256" key="8">
    <source>
        <dbReference type="SAM" id="MobiDB-lite"/>
    </source>
</evidence>
<comment type="cofactor">
    <cofactor evidence="1">
        <name>Zn(2+)</name>
        <dbReference type="ChEBI" id="CHEBI:29105"/>
    </cofactor>
</comment>
<dbReference type="Gene3D" id="1.10.1380.10">
    <property type="entry name" value="Neutral endopeptidase , domain2"/>
    <property type="match status" value="1"/>
</dbReference>
<dbReference type="PANTHER" id="PTHR11733:SF241">
    <property type="entry name" value="GH26575P-RELATED"/>
    <property type="match status" value="1"/>
</dbReference>
<evidence type="ECO:0000256" key="4">
    <source>
        <dbReference type="ARBA" id="ARBA00022723"/>
    </source>
</evidence>
<feature type="domain" description="Peptidase M13 C-terminal" evidence="10">
    <location>
        <begin position="650"/>
        <end position="705"/>
    </location>
</feature>
<dbReference type="InterPro" id="IPR008753">
    <property type="entry name" value="Peptidase_M13_N"/>
</dbReference>
<feature type="domain" description="Peptidase M13 N-terminal" evidence="11">
    <location>
        <begin position="232"/>
        <end position="588"/>
    </location>
</feature>
<dbReference type="InterPro" id="IPR000718">
    <property type="entry name" value="Peptidase_M13"/>
</dbReference>
<feature type="compositionally biased region" description="Polar residues" evidence="8">
    <location>
        <begin position="193"/>
        <end position="208"/>
    </location>
</feature>
<keyword evidence="5" id="KW-0378">Hydrolase</keyword>
<proteinExistence type="inferred from homology"/>
<keyword evidence="7" id="KW-0482">Metalloprotease</keyword>
<evidence type="ECO:0000259" key="10">
    <source>
        <dbReference type="Pfam" id="PF01431"/>
    </source>
</evidence>
<dbReference type="GO" id="GO:0046872">
    <property type="term" value="F:metal ion binding"/>
    <property type="evidence" value="ECO:0007669"/>
    <property type="project" value="UniProtKB-KW"/>
</dbReference>
<keyword evidence="4" id="KW-0479">Metal-binding</keyword>
<dbReference type="PROSITE" id="PS51885">
    <property type="entry name" value="NEPRILYSIN"/>
    <property type="match status" value="1"/>
</dbReference>
<dbReference type="SUPFAM" id="SSF55486">
    <property type="entry name" value="Metalloproteases ('zincins'), catalytic domain"/>
    <property type="match status" value="1"/>
</dbReference>
<keyword evidence="3" id="KW-0645">Protease</keyword>
<dbReference type="GO" id="GO:0016485">
    <property type="term" value="P:protein processing"/>
    <property type="evidence" value="ECO:0007669"/>
    <property type="project" value="TreeGrafter"/>
</dbReference>
<evidence type="ECO:0000256" key="5">
    <source>
        <dbReference type="ARBA" id="ARBA00022801"/>
    </source>
</evidence>
<evidence type="ECO:0000256" key="9">
    <source>
        <dbReference type="SAM" id="Phobius"/>
    </source>
</evidence>
<evidence type="ECO:0000256" key="1">
    <source>
        <dbReference type="ARBA" id="ARBA00001947"/>
    </source>
</evidence>
<evidence type="ECO:0000256" key="6">
    <source>
        <dbReference type="ARBA" id="ARBA00022833"/>
    </source>
</evidence>
<dbReference type="GO" id="GO:0004222">
    <property type="term" value="F:metalloendopeptidase activity"/>
    <property type="evidence" value="ECO:0007669"/>
    <property type="project" value="InterPro"/>
</dbReference>
<keyword evidence="9" id="KW-1133">Transmembrane helix</keyword>
<feature type="transmembrane region" description="Helical" evidence="9">
    <location>
        <begin position="164"/>
        <end position="183"/>
    </location>
</feature>
<keyword evidence="9" id="KW-0472">Membrane</keyword>
<evidence type="ECO:0000256" key="2">
    <source>
        <dbReference type="ARBA" id="ARBA00007357"/>
    </source>
</evidence>
<reference evidence="12" key="1">
    <citation type="submission" date="2019-12" db="EMBL/GenBank/DDBJ databases">
        <title>An insight into the sialome of adult female Ixodes ricinus ticks feeding for 6 days.</title>
        <authorList>
            <person name="Perner J."/>
            <person name="Ribeiro J.M.C."/>
        </authorList>
    </citation>
    <scope>NUCLEOTIDE SEQUENCE</scope>
    <source>
        <strain evidence="12">Semi-engorged</strain>
        <tissue evidence="12">Salivary glands</tissue>
    </source>
</reference>